<name>A0A183ULD5_TOXCA</name>
<reference evidence="3 4" key="2">
    <citation type="submission" date="2018-11" db="EMBL/GenBank/DDBJ databases">
        <authorList>
            <consortium name="Pathogen Informatics"/>
        </authorList>
    </citation>
    <scope>NUCLEOTIDE SEQUENCE [LARGE SCALE GENOMIC DNA]</scope>
</reference>
<dbReference type="Proteomes" id="UP000050794">
    <property type="component" value="Unassembled WGS sequence"/>
</dbReference>
<keyword evidence="1" id="KW-0472">Membrane</keyword>
<evidence type="ECO:0000313" key="3">
    <source>
        <dbReference type="EMBL" id="VDM40626.1"/>
    </source>
</evidence>
<evidence type="ECO:0000256" key="1">
    <source>
        <dbReference type="SAM" id="Phobius"/>
    </source>
</evidence>
<dbReference type="PANTHER" id="PTHR46705:SF6">
    <property type="entry name" value="DOMAIN OF UNKNOWN FUNCTION DB DOMAIN-CONTAINING PROTEIN"/>
    <property type="match status" value="1"/>
</dbReference>
<reference evidence="5" key="1">
    <citation type="submission" date="2016-06" db="UniProtKB">
        <authorList>
            <consortium name="WormBaseParasite"/>
        </authorList>
    </citation>
    <scope>IDENTIFICATION</scope>
</reference>
<protein>
    <submittedName>
        <fullName evidence="5">DB domain-containing protein</fullName>
    </submittedName>
</protein>
<dbReference type="AlphaFoldDB" id="A0A183ULD5"/>
<proteinExistence type="predicted"/>
<sequence>MSFQLEVVRRLYHSLACLMPDDVTFTHVMVLHITDIPTLLHMNPHDMGTIHQLIDSNEELQKGLLKYLIQSLFIAAFSLFYTYVSMQSKPKRKSFCAMILLAIQMVSKWRSDAFIEEKLVKHIVSVYETDSFCKINWLIAANISYRWYYDTITIGQMNSTHLHKSYARFDPTSQKRILNRGVQLELPAWHQLTQEWIDEQTSLMSEFLHSIIIHSVTVDAVANTANHSSHSSKWLRFGEKEFRRSDDTLNLLKKWGAILSGARMTFVVLGGIALFLLICTMCACTCLLSADIEDEYVDRRQRRQRIADLQAAEDEILLRQRELANRVAEGNEQNVQNAVNRFQESPLRLENIDGTVTARSGELCATSGICGGAPYCQQPMMSPPMHCQCSPSYGCGQYGCYRLRAKASKNLEAIDGDSSPSLAAFRRFRFPIVLSLLIFWGHSEDPDDRSQPLKELDERSLLAAASPTAARIQDNPDIPIDPNEAFLDCCMERQLPDACLQKCNFNTYNKQALTAMYFKQDACPLDAMKEMQFCAAQGRDHRECCIRNGVTTTLAGNKCLTFCDQRPGIVTQLDLSYLSCFDRFENMKSCFWHDITRFSRRA</sequence>
<dbReference type="PANTHER" id="PTHR46705">
    <property type="entry name" value="PROTEIN CBG09805"/>
    <property type="match status" value="1"/>
</dbReference>
<feature type="transmembrane region" description="Helical" evidence="1">
    <location>
        <begin position="67"/>
        <end position="84"/>
    </location>
</feature>
<dbReference type="WBParaSite" id="TCNE_0000930501-mRNA-1">
    <property type="protein sequence ID" value="TCNE_0000930501-mRNA-1"/>
    <property type="gene ID" value="TCNE_0000930501"/>
</dbReference>
<keyword evidence="1" id="KW-0812">Transmembrane</keyword>
<dbReference type="EMBL" id="UYWY01020138">
    <property type="protein sequence ID" value="VDM40626.1"/>
    <property type="molecule type" value="Genomic_DNA"/>
</dbReference>
<feature type="transmembrane region" description="Helical" evidence="1">
    <location>
        <begin position="266"/>
        <end position="290"/>
    </location>
</feature>
<dbReference type="Pfam" id="PF01682">
    <property type="entry name" value="DB"/>
    <property type="match status" value="1"/>
</dbReference>
<organism evidence="4 5">
    <name type="scientific">Toxocara canis</name>
    <name type="common">Canine roundworm</name>
    <dbReference type="NCBI Taxonomy" id="6265"/>
    <lineage>
        <taxon>Eukaryota</taxon>
        <taxon>Metazoa</taxon>
        <taxon>Ecdysozoa</taxon>
        <taxon>Nematoda</taxon>
        <taxon>Chromadorea</taxon>
        <taxon>Rhabditida</taxon>
        <taxon>Spirurina</taxon>
        <taxon>Ascaridomorpha</taxon>
        <taxon>Ascaridoidea</taxon>
        <taxon>Toxocaridae</taxon>
        <taxon>Toxocara</taxon>
    </lineage>
</organism>
<gene>
    <name evidence="3" type="ORF">TCNE_LOCUS9305</name>
</gene>
<evidence type="ECO:0000313" key="5">
    <source>
        <dbReference type="WBParaSite" id="TCNE_0000930501-mRNA-1"/>
    </source>
</evidence>
<evidence type="ECO:0000259" key="2">
    <source>
        <dbReference type="Pfam" id="PF01682"/>
    </source>
</evidence>
<evidence type="ECO:0000313" key="4">
    <source>
        <dbReference type="Proteomes" id="UP000050794"/>
    </source>
</evidence>
<feature type="domain" description="Domain of unknown function DB" evidence="2">
    <location>
        <begin position="489"/>
        <end position="591"/>
    </location>
</feature>
<keyword evidence="1" id="KW-1133">Transmembrane helix</keyword>
<accession>A0A183ULD5</accession>
<keyword evidence="4" id="KW-1185">Reference proteome</keyword>
<dbReference type="InterPro" id="IPR002602">
    <property type="entry name" value="DB"/>
</dbReference>